<keyword evidence="1" id="KW-1133">Transmembrane helix</keyword>
<dbReference type="InterPro" id="IPR008334">
    <property type="entry name" value="5'-Nucleotdase_C"/>
</dbReference>
<dbReference type="GO" id="GO:0009166">
    <property type="term" value="P:nucleotide catabolic process"/>
    <property type="evidence" value="ECO:0007669"/>
    <property type="project" value="InterPro"/>
</dbReference>
<name>C0C268_9FIRM</name>
<dbReference type="PANTHER" id="PTHR11575">
    <property type="entry name" value="5'-NUCLEOTIDASE-RELATED"/>
    <property type="match status" value="1"/>
</dbReference>
<dbReference type="Pfam" id="PF02872">
    <property type="entry name" value="5_nucleotid_C"/>
    <property type="match status" value="1"/>
</dbReference>
<protein>
    <submittedName>
        <fullName evidence="3">5'-nucleotidase, C-terminal domain protein</fullName>
    </submittedName>
</protein>
<evidence type="ECO:0000259" key="2">
    <source>
        <dbReference type="Pfam" id="PF02872"/>
    </source>
</evidence>
<keyword evidence="1" id="KW-0812">Transmembrane</keyword>
<comment type="caution">
    <text evidence="3">The sequence shown here is derived from an EMBL/GenBank/DDBJ whole genome shotgun (WGS) entry which is preliminary data.</text>
</comment>
<dbReference type="Gene3D" id="3.40.190.10">
    <property type="entry name" value="Periplasmic binding protein-like II"/>
    <property type="match status" value="2"/>
</dbReference>
<evidence type="ECO:0000256" key="1">
    <source>
        <dbReference type="SAM" id="Phobius"/>
    </source>
</evidence>
<dbReference type="SUPFAM" id="SSF55816">
    <property type="entry name" value="5'-nucleotidase (syn. UDP-sugar hydrolase), C-terminal domain"/>
    <property type="match status" value="1"/>
</dbReference>
<dbReference type="AlphaFoldDB" id="C0C268"/>
<accession>C0C268</accession>
<sequence length="715" mass="78596">MAKCIGVRNRRFLLQSTIFCLIIIWIRFQEMTDLFDPVSQTDLSIFKGRAAADRQSGRCGAQKERESDMKRSVSRGIACILSAAMILGAASGCSRQENREKTVIKILYSNNFKEVEDLVESTYDDIDLQVEISPYSSEQIRRLEKGVGPDLVFTPQPDSTMVQEYLLDLSDTKASEAYDGTIMNAWKQNGKTYLIPLPGVYSGYVVNETLFEQAGLSLPANNTELVSALSEMREKGIGVGEDDINFSIMSDYNTSVGMFYVGCMVPDFLGTVEGVKWLADFKNKEAAFSGVWEQSFSLSDSFVNAGVMDPAAVGRQRNSILCQERLVDGTLAAAFGDSALYYECVADNEKAVKEGTGTAYTYRMLPFFSDKGNEPWFLFAPSALMGINKNTGEEKQEACRRILELLSTQEGQDALIADLGGGTSCLRDHEQPKESIPGGVEEYVESGYIYNVLFPGKTVEYFGGCVRNIMNGKCSVEEALQAVDQYNYEGEDKLSYDFTVIGEVSHDLLLQNFNIRLGETEIGNFIADCVAGASGAPIAVVNGGGIRASFFEGVVYGGDIAAVCPFDNKIIVLEMDGETVWEMLENSVSTCSEEFPGGRFLQVSGLQYTFDSTRPAGSRIVSVTLSDGTEVDADTRCQIAVTDYMAGLRSYAEGNGDGYTMLNYYDDTVPKGSVTLIKETGLTYRDAMALYFEQHRDTAVDAQMEGRIRDLAQDD</sequence>
<dbReference type="Proteomes" id="UP000004893">
    <property type="component" value="Unassembled WGS sequence"/>
</dbReference>
<dbReference type="STRING" id="553973.CLOHYLEM_05727"/>
<evidence type="ECO:0000313" key="3">
    <source>
        <dbReference type="EMBL" id="EEG73722.1"/>
    </source>
</evidence>
<dbReference type="PANTHER" id="PTHR11575:SF24">
    <property type="entry name" value="5'-NUCLEOTIDASE"/>
    <property type="match status" value="1"/>
</dbReference>
<organism evidence="3 4">
    <name type="scientific">[Clostridium] hylemonae DSM 15053</name>
    <dbReference type="NCBI Taxonomy" id="553973"/>
    <lineage>
        <taxon>Bacteria</taxon>
        <taxon>Bacillati</taxon>
        <taxon>Bacillota</taxon>
        <taxon>Clostridia</taxon>
        <taxon>Lachnospirales</taxon>
        <taxon>Lachnospiraceae</taxon>
    </lineage>
</organism>
<keyword evidence="4" id="KW-1185">Reference proteome</keyword>
<dbReference type="SUPFAM" id="SSF53850">
    <property type="entry name" value="Periplasmic binding protein-like II"/>
    <property type="match status" value="1"/>
</dbReference>
<feature type="transmembrane region" description="Helical" evidence="1">
    <location>
        <begin position="12"/>
        <end position="28"/>
    </location>
</feature>
<dbReference type="eggNOG" id="COG1653">
    <property type="taxonomic scope" value="Bacteria"/>
</dbReference>
<dbReference type="EMBL" id="ABYI02000022">
    <property type="protein sequence ID" value="EEG73722.1"/>
    <property type="molecule type" value="Genomic_DNA"/>
</dbReference>
<dbReference type="GO" id="GO:0016787">
    <property type="term" value="F:hydrolase activity"/>
    <property type="evidence" value="ECO:0007669"/>
    <property type="project" value="InterPro"/>
</dbReference>
<dbReference type="HOGENOM" id="CLU_026980_0_0_9"/>
<dbReference type="InterPro" id="IPR006179">
    <property type="entry name" value="5_nucleotidase/apyrase"/>
</dbReference>
<gene>
    <name evidence="3" type="ORF">CLOHYLEM_05727</name>
</gene>
<feature type="domain" description="5'-Nucleotidase C-terminal" evidence="2">
    <location>
        <begin position="500"/>
        <end position="647"/>
    </location>
</feature>
<evidence type="ECO:0000313" key="4">
    <source>
        <dbReference type="Proteomes" id="UP000004893"/>
    </source>
</evidence>
<keyword evidence="1" id="KW-0472">Membrane</keyword>
<dbReference type="Gene3D" id="3.90.780.10">
    <property type="entry name" value="5'-Nucleotidase, C-terminal domain"/>
    <property type="match status" value="1"/>
</dbReference>
<reference evidence="3" key="1">
    <citation type="submission" date="2009-02" db="EMBL/GenBank/DDBJ databases">
        <authorList>
            <person name="Fulton L."/>
            <person name="Clifton S."/>
            <person name="Fulton B."/>
            <person name="Xu J."/>
            <person name="Minx P."/>
            <person name="Pepin K.H."/>
            <person name="Johnson M."/>
            <person name="Bhonagiri V."/>
            <person name="Nash W.E."/>
            <person name="Mardis E.R."/>
            <person name="Wilson R.K."/>
        </authorList>
    </citation>
    <scope>NUCLEOTIDE SEQUENCE [LARGE SCALE GENOMIC DNA]</scope>
    <source>
        <strain evidence="3">DSM 15053</strain>
    </source>
</reference>
<reference evidence="3" key="2">
    <citation type="submission" date="2013-06" db="EMBL/GenBank/DDBJ databases">
        <title>Draft genome sequence of Clostridium hylemonae (DSM 15053).</title>
        <authorList>
            <person name="Sudarsanam P."/>
            <person name="Ley R."/>
            <person name="Guruge J."/>
            <person name="Turnbaugh P.J."/>
            <person name="Mahowald M."/>
            <person name="Liep D."/>
            <person name="Gordon J."/>
        </authorList>
    </citation>
    <scope>NUCLEOTIDE SEQUENCE</scope>
    <source>
        <strain evidence="3">DSM 15053</strain>
    </source>
</reference>
<dbReference type="InterPro" id="IPR036907">
    <property type="entry name" value="5'-Nucleotdase_C_sf"/>
</dbReference>
<dbReference type="eggNOG" id="COG0737">
    <property type="taxonomic scope" value="Bacteria"/>
</dbReference>
<proteinExistence type="predicted"/>